<dbReference type="InterPro" id="IPR001584">
    <property type="entry name" value="Integrase_cat-core"/>
</dbReference>
<evidence type="ECO:0000256" key="4">
    <source>
        <dbReference type="ARBA" id="ARBA00022801"/>
    </source>
</evidence>
<dbReference type="GO" id="GO:0006310">
    <property type="term" value="P:DNA recombination"/>
    <property type="evidence" value="ECO:0007669"/>
    <property type="project" value="UniProtKB-KW"/>
</dbReference>
<proteinExistence type="predicted"/>
<dbReference type="AlphaFoldDB" id="A0A3B1BPE5"/>
<dbReference type="InterPro" id="IPR012337">
    <property type="entry name" value="RNaseH-like_sf"/>
</dbReference>
<dbReference type="Pfam" id="PF13683">
    <property type="entry name" value="rve_3"/>
    <property type="match status" value="1"/>
</dbReference>
<name>A0A3B1BPE5_9ZZZZ</name>
<evidence type="ECO:0000256" key="7">
    <source>
        <dbReference type="ARBA" id="ARBA00023172"/>
    </source>
</evidence>
<evidence type="ECO:0000256" key="6">
    <source>
        <dbReference type="ARBA" id="ARBA00022908"/>
    </source>
</evidence>
<dbReference type="PANTHER" id="PTHR42648:SF11">
    <property type="entry name" value="TRANSPOSON TY4-P GAG-POL POLYPROTEIN"/>
    <property type="match status" value="1"/>
</dbReference>
<keyword evidence="7" id="KW-0233">DNA recombination</keyword>
<reference evidence="9" key="1">
    <citation type="submission" date="2018-06" db="EMBL/GenBank/DDBJ databases">
        <authorList>
            <person name="Zhirakovskaya E."/>
        </authorList>
    </citation>
    <scope>NUCLEOTIDE SEQUENCE</scope>
</reference>
<feature type="domain" description="Integrase catalytic" evidence="8">
    <location>
        <begin position="1"/>
        <end position="114"/>
    </location>
</feature>
<dbReference type="GO" id="GO:0004519">
    <property type="term" value="F:endonuclease activity"/>
    <property type="evidence" value="ECO:0007669"/>
    <property type="project" value="UniProtKB-KW"/>
</dbReference>
<dbReference type="GO" id="GO:0003676">
    <property type="term" value="F:nucleic acid binding"/>
    <property type="evidence" value="ECO:0007669"/>
    <property type="project" value="InterPro"/>
</dbReference>
<dbReference type="PANTHER" id="PTHR42648">
    <property type="entry name" value="TRANSPOSASE, PUTATIVE-RELATED"/>
    <property type="match status" value="1"/>
</dbReference>
<evidence type="ECO:0000259" key="8">
    <source>
        <dbReference type="PROSITE" id="PS50994"/>
    </source>
</evidence>
<dbReference type="InterPro" id="IPR039537">
    <property type="entry name" value="Retrotran_Ty1/copia-like"/>
</dbReference>
<keyword evidence="6" id="KW-0229">DNA integration</keyword>
<accession>A0A3B1BPE5</accession>
<keyword evidence="3" id="KW-0255">Endonuclease</keyword>
<protein>
    <submittedName>
        <fullName evidence="9">Mobile element protein</fullName>
    </submittedName>
</protein>
<sequence>LELALEASGCDNANVIHKPRLLSDNGASYIAGELADFLETKGMGHVRGAPYHPQTQGKIERWHQTLKNRVLLNNYFLPSQLEYEIAQFIEYYNHQRYHESINNLTPADVYFGRGNSILEKRRLIKNKTIKQRRLQHRKIVA</sequence>
<evidence type="ECO:0000313" key="9">
    <source>
        <dbReference type="EMBL" id="VAX06527.1"/>
    </source>
</evidence>
<evidence type="ECO:0000256" key="1">
    <source>
        <dbReference type="ARBA" id="ARBA00022722"/>
    </source>
</evidence>
<dbReference type="EMBL" id="UOFW01000166">
    <property type="protein sequence ID" value="VAX06527.1"/>
    <property type="molecule type" value="Genomic_DNA"/>
</dbReference>
<dbReference type="PROSITE" id="PS50994">
    <property type="entry name" value="INTEGRASE"/>
    <property type="match status" value="1"/>
</dbReference>
<evidence type="ECO:0000256" key="2">
    <source>
        <dbReference type="ARBA" id="ARBA00022723"/>
    </source>
</evidence>
<dbReference type="Gene3D" id="3.30.420.10">
    <property type="entry name" value="Ribonuclease H-like superfamily/Ribonuclease H"/>
    <property type="match status" value="1"/>
</dbReference>
<keyword evidence="1" id="KW-0540">Nuclease</keyword>
<dbReference type="GO" id="GO:0016787">
    <property type="term" value="F:hydrolase activity"/>
    <property type="evidence" value="ECO:0007669"/>
    <property type="project" value="UniProtKB-KW"/>
</dbReference>
<evidence type="ECO:0000256" key="3">
    <source>
        <dbReference type="ARBA" id="ARBA00022759"/>
    </source>
</evidence>
<dbReference type="SUPFAM" id="SSF53098">
    <property type="entry name" value="Ribonuclease H-like"/>
    <property type="match status" value="1"/>
</dbReference>
<feature type="non-terminal residue" evidence="9">
    <location>
        <position position="1"/>
    </location>
</feature>
<keyword evidence="5" id="KW-0460">Magnesium</keyword>
<evidence type="ECO:0000256" key="5">
    <source>
        <dbReference type="ARBA" id="ARBA00022842"/>
    </source>
</evidence>
<dbReference type="GO" id="GO:0015074">
    <property type="term" value="P:DNA integration"/>
    <property type="evidence" value="ECO:0007669"/>
    <property type="project" value="UniProtKB-KW"/>
</dbReference>
<dbReference type="GO" id="GO:0046872">
    <property type="term" value="F:metal ion binding"/>
    <property type="evidence" value="ECO:0007669"/>
    <property type="project" value="UniProtKB-KW"/>
</dbReference>
<organism evidence="9">
    <name type="scientific">hydrothermal vent metagenome</name>
    <dbReference type="NCBI Taxonomy" id="652676"/>
    <lineage>
        <taxon>unclassified sequences</taxon>
        <taxon>metagenomes</taxon>
        <taxon>ecological metagenomes</taxon>
    </lineage>
</organism>
<keyword evidence="4" id="KW-0378">Hydrolase</keyword>
<keyword evidence="2" id="KW-0479">Metal-binding</keyword>
<gene>
    <name evidence="9" type="ORF">MNBD_ALPHA03-1197</name>
</gene>
<dbReference type="InterPro" id="IPR036397">
    <property type="entry name" value="RNaseH_sf"/>
</dbReference>